<sequence length="135" mass="14648">MFKIIIVTHGSLASGFADTLEYFLPEERAVTAIDLGSKSLTAFEAEITEAINGTELPILALVDLFQGTPFKTVYGQLVHRPGSQVVSNANFGSVLTAAMNRNNPLSEVMEEILAAGQQNMYDPQQLLMNVNEGDE</sequence>
<evidence type="ECO:0000313" key="4">
    <source>
        <dbReference type="Proteomes" id="UP000664357"/>
    </source>
</evidence>
<dbReference type="InterPro" id="IPR051471">
    <property type="entry name" value="Bacterial_PTS_sugar_comp"/>
</dbReference>
<dbReference type="Gene3D" id="3.40.50.510">
    <property type="entry name" value="Phosphotransferase system, mannose-type IIA component"/>
    <property type="match status" value="1"/>
</dbReference>
<dbReference type="InterPro" id="IPR004701">
    <property type="entry name" value="PTS_EIIA_man-typ"/>
</dbReference>
<dbReference type="PANTHER" id="PTHR33799:SF1">
    <property type="entry name" value="PTS SYSTEM MANNOSE-SPECIFIC EIIAB COMPONENT-RELATED"/>
    <property type="match status" value="1"/>
</dbReference>
<keyword evidence="4" id="KW-1185">Reference proteome</keyword>
<comment type="caution">
    <text evidence="3">The sequence shown here is derived from an EMBL/GenBank/DDBJ whole genome shotgun (WGS) entry which is preliminary data.</text>
</comment>
<protein>
    <recommendedName>
        <fullName evidence="2">PTS EIIA type-4 domain-containing protein</fullName>
    </recommendedName>
</protein>
<dbReference type="Proteomes" id="UP000664357">
    <property type="component" value="Unassembled WGS sequence"/>
</dbReference>
<dbReference type="RefSeq" id="WP_207704677.1">
    <property type="nucleotide sequence ID" value="NZ_JAFREL020000003.1"/>
</dbReference>
<proteinExistence type="predicted"/>
<reference evidence="3 4" key="2">
    <citation type="submission" date="2024-02" db="EMBL/GenBank/DDBJ databases">
        <title>The Genome Sequence of Enterococcus sp. DIV0159.</title>
        <authorList>
            <person name="Earl A."/>
            <person name="Manson A."/>
            <person name="Gilmore M."/>
            <person name="Sanders J."/>
            <person name="Shea T."/>
            <person name="Howe W."/>
            <person name="Livny J."/>
            <person name="Cuomo C."/>
            <person name="Neafsey D."/>
            <person name="Birren B."/>
        </authorList>
    </citation>
    <scope>NUCLEOTIDE SEQUENCE [LARGE SCALE GENOMIC DNA]</scope>
    <source>
        <strain evidence="3 4">665A</strain>
    </source>
</reference>
<dbReference type="EMBL" id="JAFREL020000003">
    <property type="protein sequence ID" value="MEO1771601.1"/>
    <property type="molecule type" value="Genomic_DNA"/>
</dbReference>
<dbReference type="InterPro" id="IPR036662">
    <property type="entry name" value="PTS_EIIA_man-typ_sf"/>
</dbReference>
<feature type="domain" description="PTS EIIA type-4" evidence="2">
    <location>
        <begin position="1"/>
        <end position="120"/>
    </location>
</feature>
<dbReference type="SUPFAM" id="SSF53062">
    <property type="entry name" value="PTS system fructose IIA component-like"/>
    <property type="match status" value="1"/>
</dbReference>
<reference evidence="3 4" key="1">
    <citation type="submission" date="2021-03" db="EMBL/GenBank/DDBJ databases">
        <authorList>
            <person name="Gilmore M.S."/>
            <person name="Schwartzman J."/>
            <person name="Van Tyne D."/>
            <person name="Martin M."/>
            <person name="Earl A.M."/>
            <person name="Manson A.L."/>
            <person name="Straub T."/>
            <person name="Salamzade R."/>
            <person name="Saavedra J."/>
            <person name="Lebreton F."/>
            <person name="Prichula J."/>
            <person name="Schaufler K."/>
            <person name="Gaca A."/>
            <person name="Sgardioli B."/>
            <person name="Wagenaar J."/>
            <person name="Strong T."/>
        </authorList>
    </citation>
    <scope>NUCLEOTIDE SEQUENCE [LARGE SCALE GENOMIC DNA]</scope>
    <source>
        <strain evidence="3 4">665A</strain>
    </source>
</reference>
<keyword evidence="1" id="KW-0808">Transferase</keyword>
<accession>A0ABV0ESJ3</accession>
<organism evidence="3 4">
    <name type="scientific">Candidatus Enterococcus ferrettii</name>
    <dbReference type="NCBI Taxonomy" id="2815324"/>
    <lineage>
        <taxon>Bacteria</taxon>
        <taxon>Bacillati</taxon>
        <taxon>Bacillota</taxon>
        <taxon>Bacilli</taxon>
        <taxon>Lactobacillales</taxon>
        <taxon>Enterococcaceae</taxon>
        <taxon>Enterococcus</taxon>
    </lineage>
</organism>
<gene>
    <name evidence="3" type="ORF">JZO67_003582</name>
</gene>
<evidence type="ECO:0000259" key="2">
    <source>
        <dbReference type="PROSITE" id="PS51096"/>
    </source>
</evidence>
<name>A0ABV0ESJ3_9ENTE</name>
<evidence type="ECO:0000256" key="1">
    <source>
        <dbReference type="ARBA" id="ARBA00022679"/>
    </source>
</evidence>
<dbReference type="PROSITE" id="PS51096">
    <property type="entry name" value="PTS_EIIA_TYPE_4"/>
    <property type="match status" value="1"/>
</dbReference>
<dbReference type="Pfam" id="PF03610">
    <property type="entry name" value="EIIA-man"/>
    <property type="match status" value="1"/>
</dbReference>
<evidence type="ECO:0000313" key="3">
    <source>
        <dbReference type="EMBL" id="MEO1771601.1"/>
    </source>
</evidence>
<dbReference type="PANTHER" id="PTHR33799">
    <property type="entry name" value="PTS PERMEASE-RELATED-RELATED"/>
    <property type="match status" value="1"/>
</dbReference>